<dbReference type="PROSITE" id="PS50213">
    <property type="entry name" value="FAS1"/>
    <property type="match status" value="2"/>
</dbReference>
<dbReference type="PANTHER" id="PTHR10900">
    <property type="entry name" value="PERIOSTIN-RELATED"/>
    <property type="match status" value="1"/>
</dbReference>
<dbReference type="OrthoDB" id="7700931at2759"/>
<protein>
    <recommendedName>
        <fullName evidence="1">FAS1 domain-containing protein</fullName>
    </recommendedName>
</protein>
<accession>A0A7H8RDE6</accession>
<evidence type="ECO:0000313" key="3">
    <source>
        <dbReference type="Proteomes" id="UP000509510"/>
    </source>
</evidence>
<dbReference type="InterPro" id="IPR036378">
    <property type="entry name" value="FAS1_dom_sf"/>
</dbReference>
<dbReference type="RefSeq" id="XP_035350683.1">
    <property type="nucleotide sequence ID" value="XM_035494790.1"/>
</dbReference>
<dbReference type="Proteomes" id="UP000509510">
    <property type="component" value="Chromosome VI"/>
</dbReference>
<dbReference type="KEGG" id="trg:TRUGW13939_11685"/>
<feature type="domain" description="FAS1" evidence="1">
    <location>
        <begin position="202"/>
        <end position="363"/>
    </location>
</feature>
<gene>
    <name evidence="2" type="ORF">TRUGW13939_11685</name>
</gene>
<dbReference type="InterPro" id="IPR050904">
    <property type="entry name" value="Adhesion/Biosynth-related"/>
</dbReference>
<dbReference type="SUPFAM" id="SSF82153">
    <property type="entry name" value="FAS1 domain"/>
    <property type="match status" value="2"/>
</dbReference>
<dbReference type="SMART" id="SM00554">
    <property type="entry name" value="FAS1"/>
    <property type="match status" value="2"/>
</dbReference>
<organism evidence="2 3">
    <name type="scientific">Talaromyces rugulosus</name>
    <name type="common">Penicillium rugulosum</name>
    <dbReference type="NCBI Taxonomy" id="121627"/>
    <lineage>
        <taxon>Eukaryota</taxon>
        <taxon>Fungi</taxon>
        <taxon>Dikarya</taxon>
        <taxon>Ascomycota</taxon>
        <taxon>Pezizomycotina</taxon>
        <taxon>Eurotiomycetes</taxon>
        <taxon>Eurotiomycetidae</taxon>
        <taxon>Eurotiales</taxon>
        <taxon>Trichocomaceae</taxon>
        <taxon>Talaromyces</taxon>
        <taxon>Talaromyces sect. Islandici</taxon>
    </lineage>
</organism>
<dbReference type="InterPro" id="IPR000782">
    <property type="entry name" value="FAS1_domain"/>
</dbReference>
<dbReference type="Gene3D" id="2.30.180.10">
    <property type="entry name" value="FAS1 domain"/>
    <property type="match status" value="2"/>
</dbReference>
<dbReference type="AlphaFoldDB" id="A0A7H8RDE6"/>
<evidence type="ECO:0000259" key="1">
    <source>
        <dbReference type="PROSITE" id="PS50213"/>
    </source>
</evidence>
<dbReference type="GeneID" id="55999162"/>
<sequence length="414" mass="46531">MPKLISVLYQVTRAAFAVALFALGTQIYIRAVVNDIESHVPKGSTSTQPSPSNILANDSSLHSLTELIFGDTRLSRLQRILADMPAAYRAYFESHDQLTVFAPVDEAYDLETFEWDNPNFYWMFLEAYHYVIGNFSLEDLAAKPTVPAVLWADIYMSYRQRISTQLLSSDTVKLNHRATIVKPSLKAKNGYLHYVDRVMMMPISTAYVTRNWPEFTLLRKGLDDTGLAVIVNDTSTHNGQTLFAPSNRAFAKLGKDVTDFLFGPWGRECLRALLKYHVVANETLFTDSHFKANGRGPGLINNEVAPGFELNMSTMIPPLQLKANIHYNRERGSGKIRVNDEVDVTQPDIVVQDGVIHGIDDIIFPPKLGASTTKDGQGSISIWDKIKVKLFGTKTTMTVEDIMERFQPYLDQTL</sequence>
<dbReference type="PANTHER" id="PTHR10900:SF77">
    <property type="entry name" value="FI19380P1"/>
    <property type="match status" value="1"/>
</dbReference>
<feature type="domain" description="FAS1" evidence="1">
    <location>
        <begin position="61"/>
        <end position="199"/>
    </location>
</feature>
<reference evidence="3" key="1">
    <citation type="submission" date="2020-06" db="EMBL/GenBank/DDBJ databases">
        <title>A chromosome-scale genome assembly of Talaromyces rugulosus W13939.</title>
        <authorList>
            <person name="Wang B."/>
            <person name="Guo L."/>
            <person name="Ye K."/>
            <person name="Wang L."/>
        </authorList>
    </citation>
    <scope>NUCLEOTIDE SEQUENCE [LARGE SCALE GENOMIC DNA]</scope>
    <source>
        <strain evidence="3">W13939</strain>
    </source>
</reference>
<proteinExistence type="predicted"/>
<name>A0A7H8RDE6_TALRU</name>
<keyword evidence="3" id="KW-1185">Reference proteome</keyword>
<dbReference type="EMBL" id="CP055903">
    <property type="protein sequence ID" value="QKX64510.1"/>
    <property type="molecule type" value="Genomic_DNA"/>
</dbReference>
<dbReference type="Pfam" id="PF02469">
    <property type="entry name" value="Fasciclin"/>
    <property type="match status" value="2"/>
</dbReference>
<evidence type="ECO:0000313" key="2">
    <source>
        <dbReference type="EMBL" id="QKX64510.1"/>
    </source>
</evidence>